<dbReference type="PANTHER" id="PTHR34512">
    <property type="entry name" value="CELL SURFACE PROTEIN"/>
    <property type="match status" value="1"/>
</dbReference>
<dbReference type="SUPFAM" id="SSF50998">
    <property type="entry name" value="Quinoprotein alcohol dehydrogenase-like"/>
    <property type="match status" value="1"/>
</dbReference>
<dbReference type="GO" id="GO:0051205">
    <property type="term" value="P:protein insertion into membrane"/>
    <property type="evidence" value="ECO:0007669"/>
    <property type="project" value="UniProtKB-UniRule"/>
</dbReference>
<evidence type="ECO:0000256" key="3">
    <source>
        <dbReference type="ARBA" id="ARBA00023237"/>
    </source>
</evidence>
<feature type="domain" description="Pyrrolo-quinoline quinone repeat" evidence="6">
    <location>
        <begin position="82"/>
        <end position="309"/>
    </location>
</feature>
<dbReference type="HAMAP" id="MF_00923">
    <property type="entry name" value="OM_assembly_BamB"/>
    <property type="match status" value="1"/>
</dbReference>
<dbReference type="InterPro" id="IPR002372">
    <property type="entry name" value="PQQ_rpt_dom"/>
</dbReference>
<keyword evidence="2 4" id="KW-0472">Membrane</keyword>
<dbReference type="NCBIfam" id="TIGR03300">
    <property type="entry name" value="assembly_YfgL"/>
    <property type="match status" value="1"/>
</dbReference>
<keyword evidence="1 4" id="KW-0732">Signal</keyword>
<dbReference type="PROSITE" id="PS51257">
    <property type="entry name" value="PROKAR_LIPOPROTEIN"/>
    <property type="match status" value="1"/>
</dbReference>
<dbReference type="PANTHER" id="PTHR34512:SF30">
    <property type="entry name" value="OUTER MEMBRANE PROTEIN ASSEMBLY FACTOR BAMB"/>
    <property type="match status" value="1"/>
</dbReference>
<dbReference type="GO" id="GO:0009279">
    <property type="term" value="C:cell outer membrane"/>
    <property type="evidence" value="ECO:0007669"/>
    <property type="project" value="UniProtKB-SubCell"/>
</dbReference>
<evidence type="ECO:0000256" key="1">
    <source>
        <dbReference type="ARBA" id="ARBA00022729"/>
    </source>
</evidence>
<evidence type="ECO:0000256" key="5">
    <source>
        <dbReference type="SAM" id="SignalP"/>
    </source>
</evidence>
<dbReference type="KEGG" id="otk:C6570_13440"/>
<dbReference type="GO" id="GO:0043165">
    <property type="term" value="P:Gram-negative-bacterium-type cell outer membrane assembly"/>
    <property type="evidence" value="ECO:0007669"/>
    <property type="project" value="UniProtKB-UniRule"/>
</dbReference>
<accession>A0A2S0MGU9</accession>
<dbReference type="InterPro" id="IPR018391">
    <property type="entry name" value="PQQ_b-propeller_rpt"/>
</dbReference>
<dbReference type="RefSeq" id="WP_106703671.1">
    <property type="nucleotide sequence ID" value="NZ_CP027666.1"/>
</dbReference>
<evidence type="ECO:0000313" key="8">
    <source>
        <dbReference type="Proteomes" id="UP000239709"/>
    </source>
</evidence>
<dbReference type="Pfam" id="PF13360">
    <property type="entry name" value="PQQ_2"/>
    <property type="match status" value="1"/>
</dbReference>
<evidence type="ECO:0000256" key="2">
    <source>
        <dbReference type="ARBA" id="ARBA00023136"/>
    </source>
</evidence>
<comment type="function">
    <text evidence="4">Part of the outer membrane protein assembly complex, which is involved in assembly and insertion of beta-barrel proteins into the outer membrane.</text>
</comment>
<dbReference type="Proteomes" id="UP000239709">
    <property type="component" value="Chromosome"/>
</dbReference>
<comment type="similarity">
    <text evidence="4">Belongs to the BamB family.</text>
</comment>
<dbReference type="InterPro" id="IPR017687">
    <property type="entry name" value="BamB"/>
</dbReference>
<dbReference type="EMBL" id="CP027666">
    <property type="protein sequence ID" value="AVO35122.1"/>
    <property type="molecule type" value="Genomic_DNA"/>
</dbReference>
<reference evidence="7 8" key="1">
    <citation type="submission" date="2018-03" db="EMBL/GenBank/DDBJ databases">
        <title>Genome sequencing of Ottowia sp.</title>
        <authorList>
            <person name="Kim S.-J."/>
            <person name="Heo J."/>
            <person name="Kwon S.-W."/>
        </authorList>
    </citation>
    <scope>NUCLEOTIDE SEQUENCE [LARGE SCALE GENOMIC DNA]</scope>
    <source>
        <strain evidence="7 8">KADR8-3</strain>
    </source>
</reference>
<comment type="subcellular location">
    <subcellularLocation>
        <location evidence="4">Cell outer membrane</location>
        <topology evidence="4">Lipid-anchor</topology>
    </subcellularLocation>
</comment>
<gene>
    <name evidence="4 7" type="primary">bamB</name>
    <name evidence="7" type="ORF">C6570_13440</name>
</gene>
<dbReference type="OrthoDB" id="5173551at2"/>
<dbReference type="AlphaFoldDB" id="A0A2S0MGU9"/>
<evidence type="ECO:0000256" key="4">
    <source>
        <dbReference type="HAMAP-Rule" id="MF_00923"/>
    </source>
</evidence>
<name>A0A2S0MGU9_9BURK</name>
<keyword evidence="4" id="KW-0449">Lipoprotein</keyword>
<dbReference type="InterPro" id="IPR011047">
    <property type="entry name" value="Quinoprotein_ADH-like_sf"/>
</dbReference>
<dbReference type="SMART" id="SM00564">
    <property type="entry name" value="PQQ"/>
    <property type="match status" value="4"/>
</dbReference>
<evidence type="ECO:0000313" key="7">
    <source>
        <dbReference type="EMBL" id="AVO35122.1"/>
    </source>
</evidence>
<keyword evidence="8" id="KW-1185">Reference proteome</keyword>
<protein>
    <recommendedName>
        <fullName evidence="4">Outer membrane protein assembly factor BamB</fullName>
    </recommendedName>
</protein>
<dbReference type="Gene3D" id="2.130.10.10">
    <property type="entry name" value="YVTN repeat-like/Quinoprotein amine dehydrogenase"/>
    <property type="match status" value="1"/>
</dbReference>
<organism evidence="7 8">
    <name type="scientific">Ottowia oryzae</name>
    <dbReference type="NCBI Taxonomy" id="2109914"/>
    <lineage>
        <taxon>Bacteria</taxon>
        <taxon>Pseudomonadati</taxon>
        <taxon>Pseudomonadota</taxon>
        <taxon>Betaproteobacteria</taxon>
        <taxon>Burkholderiales</taxon>
        <taxon>Comamonadaceae</taxon>
        <taxon>Ottowia</taxon>
    </lineage>
</organism>
<sequence>MIDDRKTLKSHAGRALALSASLLTVAVLAGCAAGSARPKPAELPPNVALMGVRQAWTARIPAVNFPLQTRVVGNQVVVAGGDGSVVTLDANTGAEVARANVGTTLSAGVGSDGRTHAVVTRDNNVVALEGRREIWRYRLPTQSYTAPLVAGGRVFVLGADRSLTALDGRAGTLLWTVQRPAEPLVLRQAGVLTAVGNTLVAGLAGRLVGVNPDSGNVTWEAPVASARGTNDVERLVDLVGGVRRQGNVVCARAFQAAVGCVDTYNGNVAWTRAANGATGIDGDDQRIFGTESDGRVLAWRADNGDRSWSSERLQWRYLTAPLVLGRSVVMGDETGLVHFLSREDGSPLTRVSTDSSGIAVSPVVAGNTLVVVTRNGGVYGFRPD</sequence>
<feature type="signal peptide" evidence="5">
    <location>
        <begin position="1"/>
        <end position="29"/>
    </location>
</feature>
<keyword evidence="3 4" id="KW-0998">Cell outer membrane</keyword>
<comment type="subunit">
    <text evidence="4">Part of the Bam complex.</text>
</comment>
<feature type="chain" id="PRO_5015794519" description="Outer membrane protein assembly factor BamB" evidence="5">
    <location>
        <begin position="30"/>
        <end position="384"/>
    </location>
</feature>
<keyword evidence="4" id="KW-0564">Palmitate</keyword>
<proteinExistence type="inferred from homology"/>
<dbReference type="InterPro" id="IPR015943">
    <property type="entry name" value="WD40/YVTN_repeat-like_dom_sf"/>
</dbReference>
<evidence type="ECO:0000259" key="6">
    <source>
        <dbReference type="Pfam" id="PF13360"/>
    </source>
</evidence>